<accession>A0A3S5BWY2</accession>
<sequence>MMSQFKPAFRLTSHSLPLLNSITQPPQFAKLISSSCCCIEEKYAVKLACLLRIFPIWNRATFHHEDDLKTINFAHFC</sequence>
<proteinExistence type="predicted"/>
<evidence type="ECO:0000313" key="1">
    <source>
        <dbReference type="EMBL" id="VEL22315.1"/>
    </source>
</evidence>
<dbReference type="Proteomes" id="UP000784294">
    <property type="component" value="Unassembled WGS sequence"/>
</dbReference>
<comment type="caution">
    <text evidence="1">The sequence shown here is derived from an EMBL/GenBank/DDBJ whole genome shotgun (WGS) entry which is preliminary data.</text>
</comment>
<gene>
    <name evidence="1" type="ORF">PXEA_LOCUS15755</name>
</gene>
<evidence type="ECO:0000313" key="2">
    <source>
        <dbReference type="Proteomes" id="UP000784294"/>
    </source>
</evidence>
<dbReference type="AlphaFoldDB" id="A0A3S5BWY2"/>
<protein>
    <submittedName>
        <fullName evidence="1">Uncharacterized protein</fullName>
    </submittedName>
</protein>
<keyword evidence="2" id="KW-1185">Reference proteome</keyword>
<organism evidence="1 2">
    <name type="scientific">Protopolystoma xenopodis</name>
    <dbReference type="NCBI Taxonomy" id="117903"/>
    <lineage>
        <taxon>Eukaryota</taxon>
        <taxon>Metazoa</taxon>
        <taxon>Spiralia</taxon>
        <taxon>Lophotrochozoa</taxon>
        <taxon>Platyhelminthes</taxon>
        <taxon>Monogenea</taxon>
        <taxon>Polyopisthocotylea</taxon>
        <taxon>Polystomatidea</taxon>
        <taxon>Polystomatidae</taxon>
        <taxon>Protopolystoma</taxon>
    </lineage>
</organism>
<dbReference type="EMBL" id="CAAALY010055726">
    <property type="protein sequence ID" value="VEL22315.1"/>
    <property type="molecule type" value="Genomic_DNA"/>
</dbReference>
<name>A0A3S5BWY2_9PLAT</name>
<reference evidence="1" key="1">
    <citation type="submission" date="2018-11" db="EMBL/GenBank/DDBJ databases">
        <authorList>
            <consortium name="Pathogen Informatics"/>
        </authorList>
    </citation>
    <scope>NUCLEOTIDE SEQUENCE</scope>
</reference>